<feature type="signal peptide" evidence="3">
    <location>
        <begin position="1"/>
        <end position="19"/>
    </location>
</feature>
<evidence type="ECO:0000313" key="5">
    <source>
        <dbReference type="EMBL" id="AFM14716.1"/>
    </source>
</evidence>
<feature type="region of interest" description="Disordered" evidence="2">
    <location>
        <begin position="1703"/>
        <end position="1722"/>
    </location>
</feature>
<dbReference type="KEGG" id="tpx:Turpa_4082"/>
<feature type="domain" description="Bacterial Ig-like" evidence="4">
    <location>
        <begin position="1805"/>
        <end position="1900"/>
    </location>
</feature>
<dbReference type="HOGENOM" id="CLU_225662_0_0_12"/>
<accession>I4BBQ9</accession>
<organism evidence="5 6">
    <name type="scientific">Turneriella parva (strain ATCC BAA-1111 / DSM 21527 / NCTC 11395 / H)</name>
    <name type="common">Leptospira parva</name>
    <dbReference type="NCBI Taxonomy" id="869212"/>
    <lineage>
        <taxon>Bacteria</taxon>
        <taxon>Pseudomonadati</taxon>
        <taxon>Spirochaetota</taxon>
        <taxon>Spirochaetia</taxon>
        <taxon>Leptospirales</taxon>
        <taxon>Leptospiraceae</taxon>
        <taxon>Turneriella</taxon>
    </lineage>
</organism>
<dbReference type="Proteomes" id="UP000006048">
    <property type="component" value="Chromosome"/>
</dbReference>
<feature type="domain" description="Bacterial Ig-like" evidence="4">
    <location>
        <begin position="1702"/>
        <end position="1797"/>
    </location>
</feature>
<feature type="region of interest" description="Disordered" evidence="2">
    <location>
        <begin position="1902"/>
        <end position="1928"/>
    </location>
</feature>
<feature type="compositionally biased region" description="Low complexity" evidence="2">
    <location>
        <begin position="1902"/>
        <end position="1914"/>
    </location>
</feature>
<gene>
    <name evidence="5" type="ordered locus">Turpa_4082</name>
</gene>
<sequence length="3144" mass="315550">MRVFSGAKLALILSVSAFAMNCSGKTYSTFFQPFDLVFGNRATTSLALLTATPLTNTRVMLTFSKPVTLSSGQLVGNYRITAPNGNLLQILAASRDPNNSNIIFIDTLPQTSGTVYTATASNIIGVDGSSLGNSNSATFTAPTNADQTGPQFSSVSVTTNTTLEVFFNEALDATTSATATNYRFYTGANAAAAVAACQADGTFSAGTAATGSVRDSVNFARVTLTRSAMTTGTIYAIGARNVRDIWGNAVANTTCSIGFLYTASTPRVVSAVSGSPTSVLVTFDQAMANAIQPTPAVGSTPLTTRANYSFANCGTLSASAATFSVVSSTQILLSGLVTGTTGTCTLTVNTAITSSASVALTAATQSAIFSYSAATDTTAPAVASVQATNSNTVRVTFTEPINDSTVGTGDFSFSPSLTVTGVTCYTGAGNYTYCDVTTSTDQTTQNYSATISGIQDVAGNSLTTSTTTFTGDGKPYIVAIYPVDSSTVMVEWSEPIGPRSSIDDTTAGDGFDYTLSPLVATDISEVRLSPTGGAAGDYSPYVRISLATAMASGTTYTLAYSDVAPTGGQDATGNGLLTTVPNGGTFTGPTSTQAPRVTSASSNAATTVIVNFNEPLNNATIDNGDFVLSGPVGCPTVVTGTPIQVSAGVVQLVVTTVSQAGPTTCTVTVNTVSDLAGNAIGGTNNSANFSYSGTDATDETSPTVVSVSALSNTQVRIYFSEPVDDSNGVNGGENFADNYLFSPALSGSITGADCPSPYTYCTLTLSAPGTSAVQYALTVRNIEDRASPTPRIMSSQTVNFSGIGSSVTAPTLYQAVLINSMTVELSFTESMGLTSVECTSTGTCATKYTVTGGNSVSAAVRQADTTKVRLTITPGAYGSSNSYTVTATGLTDTAGNTIGTPNSATFSGSATAPATTNLGDSSDLGVSNSDNATNPCVFSTVSPCAAVAPGLVFTGTTTANTTVYLFDDGVIVGVAVSDSSGNYSITLTSAGTTVTNGNNVFNVATVGPTGLVSDLSPGLTVNYDASAPGNPAAAADLVAGSDTGISSTDNITSDTTPTLSGSGLTAGDYVYIYDGATLIGAALVDGSGNWTWTLTSGDTTMAGAPADQITYAAAGTGLSAGAHTITYKVGDTAGNESAAASPALNLTVDATAPVLNTSPLTGNTTLTLTFSENVYKPAGGSLATTDFAIAFAANGGTATGASITGITHTAPSGTVVLTLSYTGTISGTETITVTSVAGAVVDAAGNAASVTTGAKTLSAIGVASITGTPTYTSTGTTTGYITVTWSEGVYTSNGPSGSVVAADFTRAFTQNSGNSTDATVTCVTDTASASCPGTAPAAGATTMRIHLTNTGATSGVETIQVSAATGEIHSGTNGVTPNTVNTGTLTFPDRLAPSAPAGLDLALADDSGSSNSDNITSQTANLTISGTAEANSTVRIYLTSSAGTLLQTVTADGSGNWSGDITLSAGVNSIVATARDAALNVSSDSTALSITIDTSAPAATGTPDLQAASDLGSSTTDNITNDTTPTFDISCVTGTTVQLYSDAVATGTSGTCASGTVTLTSGSLGAGSRTITAVQTDPAGNASVASAGLSVTIDTTADAATGTPDLQAASDTGSSNSDNITNDTTPTFDISCVTGSTVQLYSDAVATGTSAVCAGSTVTLTTGALSAGSRSITAVQTDAAGNASVASGALAITLDTTADAATGTPDLQAASDTGSSNSDNITNDTTPTFDISCVTGSTVQLYSDAVATGSSAVCAGGTVTLTTAALTAGARSITAVQTDPAGNASVASSALSVTIDTGNPAAPAALNLADADDTGTSNSDNITRNTTALTIDGTSEANATVRIYLTSSAGTLLQTVTANGSGVWSGDITLSEGVNSVVATATDAGGNTSTDSTGLSITVDATADAAPGTPDMTAGTDSGSSNSDNLTSNQTPSFTVSCVNGSSVQLYDNTTSTGTAVTCAGGSATVTAGTLSAGTHSTMNAKQTDAAGNESAASGNLSITIDITGPTVSSVTSSTGDGTYGLSQVIAVQVVFNESVTVSGNPQLTLETGAIDAVVNYSSGSPGATLTFNYTVAAGHSSGDLDYVANSSLQFNGGTIVDAAGNSATLTLPDPGQPNSLGANKAIVIATPNGPQIQTAEYYDTDGNGKIDHVKLTFDKNIDDATMDGYNSSGSPTNQLHNVTTVWSVAGYSNVRLDTRDTINNVNPADNGTNDTAIWLAFDEVGGATYDTGAKPNLLATDSSLKSTVGAGGCFVQTDSANCSTQTSADILTASVVEADKAPAIIIGATGVTTSQYLTITFSEPVDASNDGSCSGTLSHLDIQYTDTSAAGVDALDSNAGNWTNTNACDDNAVAARLMDGGVGANLDAGSINSDTVNPASGRIYDIGGNVSLTTPTRVVTGAVAPYVVSVSATGARKIRITFSEAVVNAQATVLGNYTLIENPTETGCAGSGSDTVSLTGTVTAISASIYELDTNADQCSTTTYRLTASSSITDVNESLGIATPAFGTFLGNERLKVSSATCLSTTSFKVVFNKAVRSGSGAGGAETTTRYKVTGPISLGAFSSATRGTSPNDNEVTIVHVVEQTGSAFTAIGANAVNGDGFDDVAAGTIQNSDLSESLQQSPRDRAGFSGCGTAIDNFNQGPITSNPFGDGTDAGNVVSYDGKIYVGTNNNGNSVARFNPDGSNPTLAQFEFTKDVTGGTHANTATTRDGGIAVPPYVTLGYSGCTSLNANQNGGCGPDNEDGRGTFAVGTLGASNYLFVGGSRSTANFDYIYYTADTDSTLNWSYIDLGTITGTATQGLQSMAVMNDRVYAGMAKNNSGGPNNLPDFGKVNFSSSSPGGDCVPGSTCDATDGTNGNRFRIDFMPYFGGASAGGTTTGMNYAFIVGVDSMIVFNNRLYAANGGYHQVDRNGTIIRSNNTNPIACSAVNTCADWTEIGPRSNAAWFNSPTNNRFSLQLTKIANIFPYDKAFAQFAIYNNRLFVTRTVCNIANGALVAAQTAAPAADPGCTDGTDTNRRAQLWKCDPASTGNATECDAADWSIVADDSTGVTNMGVAGNRSMTMVVANGSYLYIGYDNGGGIQIWRTNTANPGAASASWSQIGGNGLGDTTNMLNIYSATSVQQGADYYIYVSAGKSGQPLAVYRQKN</sequence>
<evidence type="ECO:0000313" key="6">
    <source>
        <dbReference type="Proteomes" id="UP000006048"/>
    </source>
</evidence>
<feature type="domain" description="Bacterial Ig-like" evidence="4">
    <location>
        <begin position="1601"/>
        <end position="1696"/>
    </location>
</feature>
<feature type="domain" description="Bacterial Ig-like" evidence="4">
    <location>
        <begin position="1500"/>
        <end position="1595"/>
    </location>
</feature>
<dbReference type="PATRIC" id="fig|869212.3.peg.4119"/>
<feature type="compositionally biased region" description="Polar residues" evidence="2">
    <location>
        <begin position="1710"/>
        <end position="1722"/>
    </location>
</feature>
<feature type="domain" description="Bacterial Ig-like" evidence="4">
    <location>
        <begin position="1034"/>
        <end position="1095"/>
    </location>
</feature>
<evidence type="ECO:0000256" key="1">
    <source>
        <dbReference type="ARBA" id="ARBA00022729"/>
    </source>
</evidence>
<feature type="compositionally biased region" description="Polar residues" evidence="2">
    <location>
        <begin position="1609"/>
        <end position="1623"/>
    </location>
</feature>
<feature type="region of interest" description="Disordered" evidence="2">
    <location>
        <begin position="1601"/>
        <end position="1623"/>
    </location>
</feature>
<feature type="chain" id="PRO_5003686696" description="Bacterial Ig-like domain-containing protein" evidence="3">
    <location>
        <begin position="20"/>
        <end position="3144"/>
    </location>
</feature>
<name>I4BBQ9_TURPD</name>
<evidence type="ECO:0000256" key="2">
    <source>
        <dbReference type="SAM" id="MobiDB-lite"/>
    </source>
</evidence>
<dbReference type="Gene3D" id="2.60.40.1220">
    <property type="match status" value="7"/>
</dbReference>
<dbReference type="Pfam" id="PF19077">
    <property type="entry name" value="Big_13"/>
    <property type="match status" value="7"/>
</dbReference>
<keyword evidence="1 3" id="KW-0732">Signal</keyword>
<dbReference type="RefSeq" id="WP_014805192.1">
    <property type="nucleotide sequence ID" value="NC_018020.1"/>
</dbReference>
<dbReference type="EMBL" id="CP002959">
    <property type="protein sequence ID" value="AFM14716.1"/>
    <property type="molecule type" value="Genomic_DNA"/>
</dbReference>
<feature type="domain" description="Bacterial Ig-like" evidence="4">
    <location>
        <begin position="1908"/>
        <end position="2002"/>
    </location>
</feature>
<feature type="compositionally biased region" description="Polar residues" evidence="2">
    <location>
        <begin position="1915"/>
        <end position="1928"/>
    </location>
</feature>
<evidence type="ECO:0000259" key="4">
    <source>
        <dbReference type="Pfam" id="PF19077"/>
    </source>
</evidence>
<feature type="domain" description="Bacterial Ig-like" evidence="4">
    <location>
        <begin position="1398"/>
        <end position="1494"/>
    </location>
</feature>
<dbReference type="InterPro" id="IPR044016">
    <property type="entry name" value="Big_13"/>
</dbReference>
<dbReference type="InterPro" id="IPR014755">
    <property type="entry name" value="Cu-Rt/internalin_Ig-like"/>
</dbReference>
<evidence type="ECO:0000256" key="3">
    <source>
        <dbReference type="SAM" id="SignalP"/>
    </source>
</evidence>
<dbReference type="Gene3D" id="2.60.40.10">
    <property type="entry name" value="Immunoglobulins"/>
    <property type="match status" value="7"/>
</dbReference>
<dbReference type="InterPro" id="IPR013783">
    <property type="entry name" value="Ig-like_fold"/>
</dbReference>
<reference evidence="5 6" key="1">
    <citation type="submission" date="2012-06" db="EMBL/GenBank/DDBJ databases">
        <title>The complete chromosome of genome of Turneriella parva DSM 21527.</title>
        <authorList>
            <consortium name="US DOE Joint Genome Institute (JGI-PGF)"/>
            <person name="Lucas S."/>
            <person name="Han J."/>
            <person name="Lapidus A."/>
            <person name="Bruce D."/>
            <person name="Goodwin L."/>
            <person name="Pitluck S."/>
            <person name="Peters L."/>
            <person name="Kyrpides N."/>
            <person name="Mavromatis K."/>
            <person name="Ivanova N."/>
            <person name="Mikhailova N."/>
            <person name="Chertkov O."/>
            <person name="Detter J.C."/>
            <person name="Tapia R."/>
            <person name="Han C."/>
            <person name="Land M."/>
            <person name="Hauser L."/>
            <person name="Markowitz V."/>
            <person name="Cheng J.-F."/>
            <person name="Hugenholtz P."/>
            <person name="Woyke T."/>
            <person name="Wu D."/>
            <person name="Gronow S."/>
            <person name="Wellnitz S."/>
            <person name="Brambilla E."/>
            <person name="Klenk H.-P."/>
            <person name="Eisen J.A."/>
        </authorList>
    </citation>
    <scope>NUCLEOTIDE SEQUENCE [LARGE SCALE GENOMIC DNA]</scope>
    <source>
        <strain evidence="6">ATCC BAA-1111 / DSM 21527 / NCTC 11395 / H</strain>
    </source>
</reference>
<proteinExistence type="predicted"/>
<protein>
    <recommendedName>
        <fullName evidence="4">Bacterial Ig-like domain-containing protein</fullName>
    </recommendedName>
</protein>
<keyword evidence="6" id="KW-1185">Reference proteome</keyword>
<dbReference type="OrthoDB" id="309840at2"/>
<dbReference type="STRING" id="869212.Turpa_4082"/>